<name>A0A1F7I959_9BACT</name>
<keyword evidence="1" id="KW-1133">Transmembrane helix</keyword>
<comment type="caution">
    <text evidence="2">The sequence shown here is derived from an EMBL/GenBank/DDBJ whole genome shotgun (WGS) entry which is preliminary data.</text>
</comment>
<proteinExistence type="predicted"/>
<sequence length="208" mass="24314">MHILLLVPGLGNYDRILKFWTKVFTKDDFKIIVCNVDWKKGERNFEDKINIVENRIVELVSKKHEVSVMGLSAGGSIALAAFHALNKKVRFAVTVCSCLKLNYDNTKREKEIFELFPSYRKAVQFFENTVLPELTLEEKKRILTIRPIFDEIVPVQTMIIEGANNFRLFLARHISLYIILFFFSSYIFKFINSHLSSFPYGELRRKPI</sequence>
<evidence type="ECO:0000256" key="1">
    <source>
        <dbReference type="SAM" id="Phobius"/>
    </source>
</evidence>
<keyword evidence="1" id="KW-0812">Transmembrane</keyword>
<evidence type="ECO:0000313" key="2">
    <source>
        <dbReference type="EMBL" id="OGK39905.1"/>
    </source>
</evidence>
<dbReference type="STRING" id="1802055.A3A74_05475"/>
<dbReference type="EMBL" id="MGAF01000042">
    <property type="protein sequence ID" value="OGK39905.1"/>
    <property type="molecule type" value="Genomic_DNA"/>
</dbReference>
<dbReference type="Gene3D" id="3.40.50.1820">
    <property type="entry name" value="alpha/beta hydrolase"/>
    <property type="match status" value="1"/>
</dbReference>
<gene>
    <name evidence="2" type="ORF">A3A74_05475</name>
</gene>
<protein>
    <recommendedName>
        <fullName evidence="4">AB hydrolase-1 domain-containing protein</fullName>
    </recommendedName>
</protein>
<reference evidence="2 3" key="1">
    <citation type="journal article" date="2016" name="Nat. Commun.">
        <title>Thousands of microbial genomes shed light on interconnected biogeochemical processes in an aquifer system.</title>
        <authorList>
            <person name="Anantharaman K."/>
            <person name="Brown C.T."/>
            <person name="Hug L.A."/>
            <person name="Sharon I."/>
            <person name="Castelle C.J."/>
            <person name="Probst A.J."/>
            <person name="Thomas B.C."/>
            <person name="Singh A."/>
            <person name="Wilkins M.J."/>
            <person name="Karaoz U."/>
            <person name="Brodie E.L."/>
            <person name="Williams K.H."/>
            <person name="Hubbard S.S."/>
            <person name="Banfield J.F."/>
        </authorList>
    </citation>
    <scope>NUCLEOTIDE SEQUENCE [LARGE SCALE GENOMIC DNA]</scope>
</reference>
<evidence type="ECO:0008006" key="4">
    <source>
        <dbReference type="Google" id="ProtNLM"/>
    </source>
</evidence>
<organism evidence="2 3">
    <name type="scientific">Candidatus Roizmanbacteria bacterium RIFCSPLOWO2_01_FULL_35_13</name>
    <dbReference type="NCBI Taxonomy" id="1802055"/>
    <lineage>
        <taxon>Bacteria</taxon>
        <taxon>Candidatus Roizmaniibacteriota</taxon>
    </lineage>
</organism>
<feature type="transmembrane region" description="Helical" evidence="1">
    <location>
        <begin position="174"/>
        <end position="191"/>
    </location>
</feature>
<keyword evidence="1" id="KW-0472">Membrane</keyword>
<dbReference type="InterPro" id="IPR029058">
    <property type="entry name" value="AB_hydrolase_fold"/>
</dbReference>
<dbReference type="AlphaFoldDB" id="A0A1F7I959"/>
<evidence type="ECO:0000313" key="3">
    <source>
        <dbReference type="Proteomes" id="UP000179270"/>
    </source>
</evidence>
<dbReference type="SUPFAM" id="SSF53474">
    <property type="entry name" value="alpha/beta-Hydrolases"/>
    <property type="match status" value="1"/>
</dbReference>
<dbReference type="Proteomes" id="UP000179270">
    <property type="component" value="Unassembled WGS sequence"/>
</dbReference>
<accession>A0A1F7I959</accession>